<dbReference type="RefSeq" id="WP_059286700.1">
    <property type="nucleotide sequence ID" value="NZ_LNQU01000102.1"/>
</dbReference>
<keyword evidence="1" id="KW-0805">Transcription regulation</keyword>
<comment type="caution">
    <text evidence="5">The sequence shown here is derived from an EMBL/GenBank/DDBJ whole genome shotgun (WGS) entry which is preliminary data.</text>
</comment>
<dbReference type="InterPro" id="IPR036388">
    <property type="entry name" value="WH-like_DNA-bd_sf"/>
</dbReference>
<evidence type="ECO:0000256" key="3">
    <source>
        <dbReference type="ARBA" id="ARBA00023163"/>
    </source>
</evidence>
<dbReference type="SMART" id="SM00421">
    <property type="entry name" value="HTH_LUXR"/>
    <property type="match status" value="1"/>
</dbReference>
<evidence type="ECO:0000313" key="6">
    <source>
        <dbReference type="Proteomes" id="UP000248395"/>
    </source>
</evidence>
<dbReference type="SUPFAM" id="SSF46894">
    <property type="entry name" value="C-terminal effector domain of the bipartite response regulators"/>
    <property type="match status" value="1"/>
</dbReference>
<dbReference type="PROSITE" id="PS00622">
    <property type="entry name" value="HTH_LUXR_1"/>
    <property type="match status" value="1"/>
</dbReference>
<keyword evidence="3" id="KW-0804">Transcription</keyword>
<reference evidence="5 6" key="1">
    <citation type="submission" date="2018-05" db="EMBL/GenBank/DDBJ databases">
        <title>Genomic Encyclopedia of Type Strains, Phase IV (KMG-IV): sequencing the most valuable type-strain genomes for metagenomic binning, comparative biology and taxonomic classification.</title>
        <authorList>
            <person name="Goeker M."/>
        </authorList>
    </citation>
    <scope>NUCLEOTIDE SEQUENCE [LARGE SCALE GENOMIC DNA]</scope>
    <source>
        <strain evidence="5 6">DSM 25134</strain>
    </source>
</reference>
<dbReference type="PANTHER" id="PTHR44688">
    <property type="entry name" value="DNA-BINDING TRANSCRIPTIONAL ACTIVATOR DEVR_DOSR"/>
    <property type="match status" value="1"/>
</dbReference>
<evidence type="ECO:0000313" key="5">
    <source>
        <dbReference type="EMBL" id="PXX51033.1"/>
    </source>
</evidence>
<keyword evidence="2" id="KW-0238">DNA-binding</keyword>
<dbReference type="PANTHER" id="PTHR44688:SF16">
    <property type="entry name" value="DNA-BINDING TRANSCRIPTIONAL ACTIVATOR DEVR_DOSR"/>
    <property type="match status" value="1"/>
</dbReference>
<dbReference type="PROSITE" id="PS50043">
    <property type="entry name" value="HTH_LUXR_2"/>
    <property type="match status" value="1"/>
</dbReference>
<dbReference type="GO" id="GO:0006355">
    <property type="term" value="P:regulation of DNA-templated transcription"/>
    <property type="evidence" value="ECO:0007669"/>
    <property type="project" value="InterPro"/>
</dbReference>
<dbReference type="Proteomes" id="UP000248395">
    <property type="component" value="Unassembled WGS sequence"/>
</dbReference>
<evidence type="ECO:0000256" key="2">
    <source>
        <dbReference type="ARBA" id="ARBA00023125"/>
    </source>
</evidence>
<dbReference type="Pfam" id="PF00196">
    <property type="entry name" value="GerE"/>
    <property type="match status" value="1"/>
</dbReference>
<proteinExistence type="predicted"/>
<evidence type="ECO:0000256" key="1">
    <source>
        <dbReference type="ARBA" id="ARBA00023015"/>
    </source>
</evidence>
<dbReference type="OrthoDB" id="8768171at2"/>
<dbReference type="GO" id="GO:0003677">
    <property type="term" value="F:DNA binding"/>
    <property type="evidence" value="ECO:0007669"/>
    <property type="project" value="UniProtKB-KW"/>
</dbReference>
<organism evidence="5 6">
    <name type="scientific">Aquitalea magnusonii</name>
    <dbReference type="NCBI Taxonomy" id="332411"/>
    <lineage>
        <taxon>Bacteria</taxon>
        <taxon>Pseudomonadati</taxon>
        <taxon>Pseudomonadota</taxon>
        <taxon>Betaproteobacteria</taxon>
        <taxon>Neisseriales</taxon>
        <taxon>Chromobacteriaceae</taxon>
        <taxon>Aquitalea</taxon>
    </lineage>
</organism>
<protein>
    <submittedName>
        <fullName evidence="5">Regulatory LuxR family protein</fullName>
    </submittedName>
</protein>
<dbReference type="InterPro" id="IPR016032">
    <property type="entry name" value="Sig_transdc_resp-reg_C-effctor"/>
</dbReference>
<name>A0A318JQI6_9NEIS</name>
<accession>A0A318JQI6</accession>
<sequence length="325" mass="36202">MQQPSDRQPDLAMFSAILLEIYRLAREESLERFHHTVLECLRPQLHFDKAWWGRAAQAADGPHEHSSFLFGLPDHYIDDWKAIRQHDITVTRVHAHPGQAVVVDMLADDAPPQLHWLGQRHGIGELLCVIHIDPVTQLSDHLALYRRPGATPFGAADSLLLSCLMPHLASTVAINQIRTLQALRETLSGPRLAMAVCDQHGTLHCAEPGFVDLLLTEWPQWTGPALPAGLSPQGHDGARLSIEARRSSDLYLLTARYRCAMEQLSSRETDVARLFGEGLTYKDIARKLGLSPHTVRHHIRAIYAKLGIKGKAGIAHLLHQQAPFG</sequence>
<dbReference type="AlphaFoldDB" id="A0A318JQI6"/>
<dbReference type="Gene3D" id="1.10.10.10">
    <property type="entry name" value="Winged helix-like DNA-binding domain superfamily/Winged helix DNA-binding domain"/>
    <property type="match status" value="1"/>
</dbReference>
<dbReference type="PRINTS" id="PR00038">
    <property type="entry name" value="HTHLUXR"/>
</dbReference>
<evidence type="ECO:0000259" key="4">
    <source>
        <dbReference type="PROSITE" id="PS50043"/>
    </source>
</evidence>
<dbReference type="InterPro" id="IPR000792">
    <property type="entry name" value="Tscrpt_reg_LuxR_C"/>
</dbReference>
<feature type="domain" description="HTH luxR-type" evidence="4">
    <location>
        <begin position="257"/>
        <end position="322"/>
    </location>
</feature>
<keyword evidence="6" id="KW-1185">Reference proteome</keyword>
<gene>
    <name evidence="5" type="ORF">DFR38_10190</name>
</gene>
<dbReference type="EMBL" id="QJKC01000001">
    <property type="protein sequence ID" value="PXX51033.1"/>
    <property type="molecule type" value="Genomic_DNA"/>
</dbReference>
<dbReference type="CDD" id="cd06170">
    <property type="entry name" value="LuxR_C_like"/>
    <property type="match status" value="1"/>
</dbReference>